<feature type="transmembrane region" description="Helical" evidence="10">
    <location>
        <begin position="298"/>
        <end position="318"/>
    </location>
</feature>
<dbReference type="InterPro" id="IPR050222">
    <property type="entry name" value="MATE_MdtK"/>
</dbReference>
<accession>A0A133NXB6</accession>
<comment type="caution">
    <text evidence="11">The sequence shown here is derived from an EMBL/GenBank/DDBJ whole genome shotgun (WGS) entry which is preliminary data.</text>
</comment>
<keyword evidence="8 10" id="KW-0472">Membrane</keyword>
<sequence>MYKKFLYKIIEEDMNIEKSIIANKKLIKNIFQITIPAVFDLLAQTLIMAFDMMMVASLGPTAISSVGVGTAAMYALIPALIAVATGTTALLSRAFGANNKIEGKKAFAQSFFIAIPLGIFLTVMFLIFSKDIINLVGNAKDINLKDAILYQNMTVIGFPFLAISISTFYAFRAMGENKIPMIGNTLALILKILLNYLLIHIFKWGIFGAALSTTLTRLSSAIFSIYLVFWSKKNWISLQIKDLKFDYFTAKRILKVGIPAAMEQLGLRIGMLIFEMMVISLGNLAYAAHKIALTAESISYNLGFAFAFAASALVGQELGKGSSKKALKDGYICTIIAMIVMSTFGLLFFIMPHFLVSLFTDDKKVIELSTTALKIVSICQPFSGASLVLAGSLRGAGDTKSVLFITFLGIFLIRIPTTYLFLDILNFGLAGAWIVMTIDLFIRSSLLYYVFKRGKWKYLQV</sequence>
<proteinExistence type="predicted"/>
<evidence type="ECO:0000256" key="7">
    <source>
        <dbReference type="ARBA" id="ARBA00023065"/>
    </source>
</evidence>
<organism evidence="11 12">
    <name type="scientific">Fusobacterium nucleatum</name>
    <dbReference type="NCBI Taxonomy" id="851"/>
    <lineage>
        <taxon>Bacteria</taxon>
        <taxon>Fusobacteriati</taxon>
        <taxon>Fusobacteriota</taxon>
        <taxon>Fusobacteriia</taxon>
        <taxon>Fusobacteriales</taxon>
        <taxon>Fusobacteriaceae</taxon>
        <taxon>Fusobacterium</taxon>
    </lineage>
</organism>
<feature type="transmembrane region" description="Helical" evidence="10">
    <location>
        <begin position="33"/>
        <end position="59"/>
    </location>
</feature>
<dbReference type="STRING" id="1408287.GCA_000493815_00089"/>
<name>A0A133NXB6_FUSNU</name>
<feature type="transmembrane region" description="Helical" evidence="10">
    <location>
        <begin position="148"/>
        <end position="169"/>
    </location>
</feature>
<feature type="transmembrane region" description="Helical" evidence="10">
    <location>
        <begin position="265"/>
        <end position="286"/>
    </location>
</feature>
<evidence type="ECO:0000256" key="5">
    <source>
        <dbReference type="ARBA" id="ARBA00022692"/>
    </source>
</evidence>
<dbReference type="GO" id="GO:0005886">
    <property type="term" value="C:plasma membrane"/>
    <property type="evidence" value="ECO:0007669"/>
    <property type="project" value="UniProtKB-SubCell"/>
</dbReference>
<feature type="transmembrane region" description="Helical" evidence="10">
    <location>
        <begin position="205"/>
        <end position="229"/>
    </location>
</feature>
<evidence type="ECO:0000256" key="10">
    <source>
        <dbReference type="SAM" id="Phobius"/>
    </source>
</evidence>
<comment type="subcellular location">
    <subcellularLocation>
        <location evidence="1">Cell membrane</location>
        <topology evidence="1">Multi-pass membrane protein</topology>
    </subcellularLocation>
</comment>
<keyword evidence="4" id="KW-1003">Cell membrane</keyword>
<feature type="transmembrane region" description="Helical" evidence="10">
    <location>
        <begin position="371"/>
        <end position="390"/>
    </location>
</feature>
<keyword evidence="12" id="KW-1185">Reference proteome</keyword>
<dbReference type="PANTHER" id="PTHR43298:SF2">
    <property type="entry name" value="FMN_FAD EXPORTER YEEO-RELATED"/>
    <property type="match status" value="1"/>
</dbReference>
<dbReference type="EMBL" id="LRPY01000116">
    <property type="protein sequence ID" value="KXA20928.1"/>
    <property type="molecule type" value="Genomic_DNA"/>
</dbReference>
<dbReference type="PIRSF" id="PIRSF006603">
    <property type="entry name" value="DinF"/>
    <property type="match status" value="1"/>
</dbReference>
<feature type="transmembrane region" description="Helical" evidence="10">
    <location>
        <begin position="428"/>
        <end position="451"/>
    </location>
</feature>
<dbReference type="CDD" id="cd13137">
    <property type="entry name" value="MATE_NorM_like"/>
    <property type="match status" value="1"/>
</dbReference>
<evidence type="ECO:0000256" key="3">
    <source>
        <dbReference type="ARBA" id="ARBA00022449"/>
    </source>
</evidence>
<keyword evidence="2" id="KW-0813">Transport</keyword>
<dbReference type="GO" id="GO:0015297">
    <property type="term" value="F:antiporter activity"/>
    <property type="evidence" value="ECO:0007669"/>
    <property type="project" value="UniProtKB-KW"/>
</dbReference>
<gene>
    <name evidence="11" type="ORF">HMPREF3221_01185</name>
</gene>
<keyword evidence="7" id="KW-0406">Ion transport</keyword>
<evidence type="ECO:0000256" key="9">
    <source>
        <dbReference type="ARBA" id="ARBA00031636"/>
    </source>
</evidence>
<dbReference type="InterPro" id="IPR048279">
    <property type="entry name" value="MdtK-like"/>
</dbReference>
<feature type="transmembrane region" description="Helical" evidence="10">
    <location>
        <begin position="402"/>
        <end position="422"/>
    </location>
</feature>
<dbReference type="PATRIC" id="fig|851.8.peg.1188"/>
<dbReference type="AlphaFoldDB" id="A0A133NXB6"/>
<evidence type="ECO:0000256" key="2">
    <source>
        <dbReference type="ARBA" id="ARBA00022448"/>
    </source>
</evidence>
<dbReference type="InterPro" id="IPR002528">
    <property type="entry name" value="MATE_fam"/>
</dbReference>
<evidence type="ECO:0000313" key="11">
    <source>
        <dbReference type="EMBL" id="KXA20928.1"/>
    </source>
</evidence>
<reference evidence="12" key="1">
    <citation type="submission" date="2016-01" db="EMBL/GenBank/DDBJ databases">
        <authorList>
            <person name="Mitreva M."/>
            <person name="Pepin K.H."/>
            <person name="Mihindukulasuriya K.A."/>
            <person name="Fulton R."/>
            <person name="Fronick C."/>
            <person name="O'Laughlin M."/>
            <person name="Miner T."/>
            <person name="Herter B."/>
            <person name="Rosa B.A."/>
            <person name="Cordes M."/>
            <person name="Tomlinson C."/>
            <person name="Wollam A."/>
            <person name="Palsikar V.B."/>
            <person name="Mardis E.R."/>
            <person name="Wilson R.K."/>
        </authorList>
    </citation>
    <scope>NUCLEOTIDE SEQUENCE [LARGE SCALE GENOMIC DNA]</scope>
    <source>
        <strain evidence="12">MJR7757B</strain>
    </source>
</reference>
<feature type="transmembrane region" description="Helical" evidence="10">
    <location>
        <begin position="71"/>
        <end position="95"/>
    </location>
</feature>
<evidence type="ECO:0000256" key="6">
    <source>
        <dbReference type="ARBA" id="ARBA00022989"/>
    </source>
</evidence>
<dbReference type="GO" id="GO:0006811">
    <property type="term" value="P:monoatomic ion transport"/>
    <property type="evidence" value="ECO:0007669"/>
    <property type="project" value="UniProtKB-KW"/>
</dbReference>
<protein>
    <recommendedName>
        <fullName evidence="9">Multidrug-efflux transporter</fullName>
    </recommendedName>
</protein>
<dbReference type="Proteomes" id="UP000070401">
    <property type="component" value="Unassembled WGS sequence"/>
</dbReference>
<keyword evidence="3" id="KW-0050">Antiport</keyword>
<dbReference type="GO" id="GO:0042910">
    <property type="term" value="F:xenobiotic transmembrane transporter activity"/>
    <property type="evidence" value="ECO:0007669"/>
    <property type="project" value="InterPro"/>
</dbReference>
<feature type="transmembrane region" description="Helical" evidence="10">
    <location>
        <begin position="181"/>
        <end position="199"/>
    </location>
</feature>
<keyword evidence="6 10" id="KW-1133">Transmembrane helix</keyword>
<evidence type="ECO:0000256" key="1">
    <source>
        <dbReference type="ARBA" id="ARBA00004651"/>
    </source>
</evidence>
<dbReference type="Pfam" id="PF01554">
    <property type="entry name" value="MatE"/>
    <property type="match status" value="2"/>
</dbReference>
<dbReference type="PANTHER" id="PTHR43298">
    <property type="entry name" value="MULTIDRUG RESISTANCE PROTEIN NORM-RELATED"/>
    <property type="match status" value="1"/>
</dbReference>
<feature type="transmembrane region" description="Helical" evidence="10">
    <location>
        <begin position="107"/>
        <end position="128"/>
    </location>
</feature>
<keyword evidence="5 10" id="KW-0812">Transmembrane</keyword>
<dbReference type="NCBIfam" id="TIGR00797">
    <property type="entry name" value="matE"/>
    <property type="match status" value="1"/>
</dbReference>
<evidence type="ECO:0000313" key="12">
    <source>
        <dbReference type="Proteomes" id="UP000070401"/>
    </source>
</evidence>
<evidence type="ECO:0000256" key="4">
    <source>
        <dbReference type="ARBA" id="ARBA00022475"/>
    </source>
</evidence>
<feature type="transmembrane region" description="Helical" evidence="10">
    <location>
        <begin position="330"/>
        <end position="351"/>
    </location>
</feature>
<evidence type="ECO:0000256" key="8">
    <source>
        <dbReference type="ARBA" id="ARBA00023136"/>
    </source>
</evidence>